<dbReference type="EMBL" id="QJJR01000026">
    <property type="protein sequence ID" value="PXW86017.1"/>
    <property type="molecule type" value="Genomic_DNA"/>
</dbReference>
<organism evidence="1 2">
    <name type="scientific">Streptohalobacillus salinus</name>
    <dbReference type="NCBI Taxonomy" id="621096"/>
    <lineage>
        <taxon>Bacteria</taxon>
        <taxon>Bacillati</taxon>
        <taxon>Bacillota</taxon>
        <taxon>Bacilli</taxon>
        <taxon>Bacillales</taxon>
        <taxon>Bacillaceae</taxon>
        <taxon>Streptohalobacillus</taxon>
    </lineage>
</organism>
<dbReference type="Proteomes" id="UP000247922">
    <property type="component" value="Unassembled WGS sequence"/>
</dbReference>
<proteinExistence type="predicted"/>
<sequence length="61" mass="7296">MAVEFNSTTMKKLVESDKYLNFVYNDFMKQVNDEERVLRILFNSNVLEDSVITDRYVQLNK</sequence>
<protein>
    <submittedName>
        <fullName evidence="1">Uncharacterized protein</fullName>
    </submittedName>
</protein>
<dbReference type="AlphaFoldDB" id="A0A2V3VVN6"/>
<name>A0A2V3VVN6_9BACI</name>
<evidence type="ECO:0000313" key="2">
    <source>
        <dbReference type="Proteomes" id="UP000247922"/>
    </source>
</evidence>
<accession>A0A2V3VVN6</accession>
<gene>
    <name evidence="1" type="ORF">DES38_1263</name>
</gene>
<keyword evidence="2" id="KW-1185">Reference proteome</keyword>
<evidence type="ECO:0000313" key="1">
    <source>
        <dbReference type="EMBL" id="PXW86017.1"/>
    </source>
</evidence>
<comment type="caution">
    <text evidence="1">The sequence shown here is derived from an EMBL/GenBank/DDBJ whole genome shotgun (WGS) entry which is preliminary data.</text>
</comment>
<dbReference type="OrthoDB" id="2679964at2"/>
<reference evidence="1 2" key="1">
    <citation type="submission" date="2018-05" db="EMBL/GenBank/DDBJ databases">
        <title>Genomic Encyclopedia of Type Strains, Phase IV (KMG-IV): sequencing the most valuable type-strain genomes for metagenomic binning, comparative biology and taxonomic classification.</title>
        <authorList>
            <person name="Goeker M."/>
        </authorList>
    </citation>
    <scope>NUCLEOTIDE SEQUENCE [LARGE SCALE GENOMIC DNA]</scope>
    <source>
        <strain evidence="1 2">DSM 22440</strain>
    </source>
</reference>
<dbReference type="RefSeq" id="WP_110252279.1">
    <property type="nucleotide sequence ID" value="NZ_QJJR01000026.1"/>
</dbReference>